<keyword evidence="7" id="KW-0325">Glycoprotein</keyword>
<dbReference type="Pfam" id="PF00450">
    <property type="entry name" value="Peptidase_S10"/>
    <property type="match status" value="1"/>
</dbReference>
<dbReference type="FunFam" id="3.40.50.1820:FF:000211">
    <property type="entry name" value="Carboxypeptidase"/>
    <property type="match status" value="1"/>
</dbReference>
<gene>
    <name evidence="9" type="ORF">ACJRO7_006166</name>
</gene>
<feature type="signal peptide" evidence="8">
    <location>
        <begin position="1"/>
        <end position="26"/>
    </location>
</feature>
<keyword evidence="6 8" id="KW-0378">Hydrolase</keyword>
<dbReference type="EMBL" id="JBJKBG010000011">
    <property type="protein sequence ID" value="KAL3714182.1"/>
    <property type="molecule type" value="Genomic_DNA"/>
</dbReference>
<comment type="similarity">
    <text evidence="2 8">Belongs to the peptidase S10 family.</text>
</comment>
<evidence type="ECO:0000256" key="6">
    <source>
        <dbReference type="ARBA" id="ARBA00022801"/>
    </source>
</evidence>
<keyword evidence="4 8" id="KW-0121">Carboxypeptidase</keyword>
<accession>A0ABD3IKH2</accession>
<evidence type="ECO:0000256" key="2">
    <source>
        <dbReference type="ARBA" id="ARBA00009431"/>
    </source>
</evidence>
<dbReference type="GO" id="GO:0004185">
    <property type="term" value="F:serine-type carboxypeptidase activity"/>
    <property type="evidence" value="ECO:0007669"/>
    <property type="project" value="UniProtKB-UniRule"/>
</dbReference>
<evidence type="ECO:0000313" key="10">
    <source>
        <dbReference type="Proteomes" id="UP001634007"/>
    </source>
</evidence>
<evidence type="ECO:0000256" key="1">
    <source>
        <dbReference type="ARBA" id="ARBA00004613"/>
    </source>
</evidence>
<proteinExistence type="inferred from homology"/>
<comment type="subcellular location">
    <subcellularLocation>
        <location evidence="1">Secreted</location>
    </subcellularLocation>
</comment>
<dbReference type="PANTHER" id="PTHR11802">
    <property type="entry name" value="SERINE PROTEASE FAMILY S10 SERINE CARBOXYPEPTIDASE"/>
    <property type="match status" value="1"/>
</dbReference>
<evidence type="ECO:0000256" key="5">
    <source>
        <dbReference type="ARBA" id="ARBA00022670"/>
    </source>
</evidence>
<dbReference type="Gene3D" id="3.40.50.1820">
    <property type="entry name" value="alpha/beta hydrolase"/>
    <property type="match status" value="1"/>
</dbReference>
<dbReference type="InterPro" id="IPR029058">
    <property type="entry name" value="AB_hydrolase_fold"/>
</dbReference>
<dbReference type="PROSITE" id="PS00131">
    <property type="entry name" value="CARBOXYPEPT_SER_SER"/>
    <property type="match status" value="1"/>
</dbReference>
<dbReference type="AlphaFoldDB" id="A0ABD3IKH2"/>
<reference evidence="9 10" key="1">
    <citation type="submission" date="2024-11" db="EMBL/GenBank/DDBJ databases">
        <title>Chromosome-level genome assembly of Eucalyptus globulus Labill. provides insights into its genome evolution.</title>
        <authorList>
            <person name="Li X."/>
        </authorList>
    </citation>
    <scope>NUCLEOTIDE SEQUENCE [LARGE SCALE GENOMIC DNA]</scope>
    <source>
        <strain evidence="9">CL2024</strain>
        <tissue evidence="9">Fresh tender leaves</tissue>
    </source>
</reference>
<keyword evidence="8" id="KW-0732">Signal</keyword>
<dbReference type="GO" id="GO:0006508">
    <property type="term" value="P:proteolysis"/>
    <property type="evidence" value="ECO:0007669"/>
    <property type="project" value="UniProtKB-KW"/>
</dbReference>
<comment type="caution">
    <text evidence="9">The sequence shown here is derived from an EMBL/GenBank/DDBJ whole genome shotgun (WGS) entry which is preliminary data.</text>
</comment>
<dbReference type="InterPro" id="IPR018202">
    <property type="entry name" value="Ser_caboxypep_ser_AS"/>
</dbReference>
<dbReference type="PROSITE" id="PS00560">
    <property type="entry name" value="CARBOXYPEPT_SER_HIS"/>
    <property type="match status" value="1"/>
</dbReference>
<dbReference type="SUPFAM" id="SSF53474">
    <property type="entry name" value="alpha/beta-Hydrolases"/>
    <property type="match status" value="1"/>
</dbReference>
<dbReference type="GO" id="GO:0005576">
    <property type="term" value="C:extracellular region"/>
    <property type="evidence" value="ECO:0007669"/>
    <property type="project" value="UniProtKB-SubCell"/>
</dbReference>
<dbReference type="Proteomes" id="UP001634007">
    <property type="component" value="Unassembled WGS sequence"/>
</dbReference>
<evidence type="ECO:0000313" key="9">
    <source>
        <dbReference type="EMBL" id="KAL3714182.1"/>
    </source>
</evidence>
<evidence type="ECO:0000256" key="3">
    <source>
        <dbReference type="ARBA" id="ARBA00022525"/>
    </source>
</evidence>
<organism evidence="9 10">
    <name type="scientific">Eucalyptus globulus</name>
    <name type="common">Tasmanian blue gum</name>
    <dbReference type="NCBI Taxonomy" id="34317"/>
    <lineage>
        <taxon>Eukaryota</taxon>
        <taxon>Viridiplantae</taxon>
        <taxon>Streptophyta</taxon>
        <taxon>Embryophyta</taxon>
        <taxon>Tracheophyta</taxon>
        <taxon>Spermatophyta</taxon>
        <taxon>Magnoliopsida</taxon>
        <taxon>eudicotyledons</taxon>
        <taxon>Gunneridae</taxon>
        <taxon>Pentapetalae</taxon>
        <taxon>rosids</taxon>
        <taxon>malvids</taxon>
        <taxon>Myrtales</taxon>
        <taxon>Myrtaceae</taxon>
        <taxon>Myrtoideae</taxon>
        <taxon>Eucalypteae</taxon>
        <taxon>Eucalyptus</taxon>
    </lineage>
</organism>
<dbReference type="InterPro" id="IPR001563">
    <property type="entry name" value="Peptidase_S10"/>
</dbReference>
<keyword evidence="10" id="KW-1185">Reference proteome</keyword>
<dbReference type="EC" id="3.4.16.-" evidence="8"/>
<name>A0ABD3IKH2_EUCGL</name>
<evidence type="ECO:0000256" key="8">
    <source>
        <dbReference type="RuleBase" id="RU361156"/>
    </source>
</evidence>
<dbReference type="InterPro" id="IPR033124">
    <property type="entry name" value="Ser_caboxypep_his_AS"/>
</dbReference>
<protein>
    <recommendedName>
        <fullName evidence="8">Carboxypeptidase</fullName>
        <ecNumber evidence="8">3.4.16.-</ecNumber>
    </recommendedName>
</protein>
<evidence type="ECO:0000256" key="4">
    <source>
        <dbReference type="ARBA" id="ARBA00022645"/>
    </source>
</evidence>
<feature type="chain" id="PRO_5044529749" description="Carboxypeptidase" evidence="8">
    <location>
        <begin position="27"/>
        <end position="444"/>
    </location>
</feature>
<sequence length="444" mass="50272">MEKLSPRNAFHVLLLSLLMLSITARAAEITKLPGQPEDVRFAQYSGYVSIKEEKRLFYWLVEASTDAEHKPLLLWLNGGPGCSSIGYGAFQEIGPFRVLPNGKLSKRQFSWNTEANLLFLDSPSGVGYSVRSVVEPAGDNSTAMDSYAFLNKWLEVFPKFKYRDFYLAGESYAGHYVPQLAQVIVNHNNGLTRPKINLKGFLLGNPTLDPGSGNPGRYEYFWNHGLISDTTYENMRKFCTVDGDPEGCHKAWIEANANEIGDVNGYNIYVRPCGNNSTQDLMYRNGDDFCLETDTVKYMRRKEVQESFHVQTSYVPLNYTLCSEWNVQIRYSKSDTKSSVLPILKELIGTHLQIYIYSGTTDATVPLSTTRRNIAALKLKVQKKWYPWNHNDQLAVWIEVYEGLTFVAVMGSGHEVPMYLPSQAHALFRSFLSNAPMPKAPFKQ</sequence>
<dbReference type="PANTHER" id="PTHR11802:SF470">
    <property type="entry name" value="CARBOXYPEPTIDASE"/>
    <property type="match status" value="1"/>
</dbReference>
<keyword evidence="3" id="KW-0964">Secreted</keyword>
<dbReference type="PRINTS" id="PR00724">
    <property type="entry name" value="CRBOXYPTASEC"/>
</dbReference>
<keyword evidence="5 8" id="KW-0645">Protease</keyword>
<evidence type="ECO:0000256" key="7">
    <source>
        <dbReference type="ARBA" id="ARBA00023180"/>
    </source>
</evidence>